<evidence type="ECO:0000313" key="2">
    <source>
        <dbReference type="EMBL" id="MFC3809552.1"/>
    </source>
</evidence>
<dbReference type="GO" id="GO:0016757">
    <property type="term" value="F:glycosyltransferase activity"/>
    <property type="evidence" value="ECO:0007669"/>
    <property type="project" value="UniProtKB-KW"/>
</dbReference>
<evidence type="ECO:0000313" key="3">
    <source>
        <dbReference type="Proteomes" id="UP001595616"/>
    </source>
</evidence>
<dbReference type="RefSeq" id="WP_379834760.1">
    <property type="nucleotide sequence ID" value="NZ_JBHRYQ010000001.1"/>
</dbReference>
<keyword evidence="2" id="KW-0808">Transferase</keyword>
<feature type="domain" description="Glycosyl transferase family 1" evidence="1">
    <location>
        <begin position="231"/>
        <end position="391"/>
    </location>
</feature>
<dbReference type="PANTHER" id="PTHR12526">
    <property type="entry name" value="GLYCOSYLTRANSFERASE"/>
    <property type="match status" value="1"/>
</dbReference>
<protein>
    <submittedName>
        <fullName evidence="2">Glycosyltransferase</fullName>
        <ecNumber evidence="2">2.4.-.-</ecNumber>
    </submittedName>
</protein>
<dbReference type="EC" id="2.4.-.-" evidence="2"/>
<evidence type="ECO:0000259" key="1">
    <source>
        <dbReference type="Pfam" id="PF00534"/>
    </source>
</evidence>
<accession>A0ABV7YRT8</accession>
<keyword evidence="2" id="KW-0328">Glycosyltransferase</keyword>
<comment type="caution">
    <text evidence="2">The sequence shown here is derived from an EMBL/GenBank/DDBJ whole genome shotgun (WGS) entry which is preliminary data.</text>
</comment>
<reference evidence="3" key="1">
    <citation type="journal article" date="2019" name="Int. J. Syst. Evol. Microbiol.">
        <title>The Global Catalogue of Microorganisms (GCM) 10K type strain sequencing project: providing services to taxonomists for standard genome sequencing and annotation.</title>
        <authorList>
            <consortium name="The Broad Institute Genomics Platform"/>
            <consortium name="The Broad Institute Genome Sequencing Center for Infectious Disease"/>
            <person name="Wu L."/>
            <person name="Ma J."/>
        </authorList>
    </citation>
    <scope>NUCLEOTIDE SEQUENCE [LARGE SCALE GENOMIC DNA]</scope>
    <source>
        <strain evidence="3">CECT 7956</strain>
    </source>
</reference>
<name>A0ABV7YRT8_9BACT</name>
<keyword evidence="3" id="KW-1185">Reference proteome</keyword>
<dbReference type="InterPro" id="IPR001296">
    <property type="entry name" value="Glyco_trans_1"/>
</dbReference>
<sequence>MKIALINIDDNLGGASIASIRLLNSLKKYTNLDVSLFVQNKTLDNSNIIQIKQGNNYKLKNKLRFIVERLFFLKYEKEKKIRFLFSPAIIGIDLTKKINLLEYDLIHLHWINFGFLSLNNLEKIFELNKPIVWTLHDMWPFTGGCHYSGTCENFKTNCGNCEPFLRNHFKNDLSNKIFLKKQKIYKDKNIYFVGCSKWISNLAKSSNLLPKRHIFNIPNPINNGVFKKLNRERLREKYNLNPDKNYILFLAMNTEDERKGFKYFIDSIFLLRNINIEFEILVVGKINSPLLKTSINLPKTISEDILCEYYNLADVFIAPSLQDNLPNTIVESLSCGTPVVSFNIGGIPEIIDHLETGYLAKYKDSKDMAEGIKWCFENSTNDLREKCIKISIEKFNESKVALKYQSLYNDIINDNKLQA</sequence>
<dbReference type="Pfam" id="PF00534">
    <property type="entry name" value="Glycos_transf_1"/>
    <property type="match status" value="1"/>
</dbReference>
<organism evidence="2 3">
    <name type="scientific">Lacihabitans lacunae</name>
    <dbReference type="NCBI Taxonomy" id="1028214"/>
    <lineage>
        <taxon>Bacteria</taxon>
        <taxon>Pseudomonadati</taxon>
        <taxon>Bacteroidota</taxon>
        <taxon>Cytophagia</taxon>
        <taxon>Cytophagales</taxon>
        <taxon>Leadbetterellaceae</taxon>
        <taxon>Lacihabitans</taxon>
    </lineage>
</organism>
<gene>
    <name evidence="2" type="ORF">ACFOOI_02715</name>
</gene>
<dbReference type="SUPFAM" id="SSF53756">
    <property type="entry name" value="UDP-Glycosyltransferase/glycogen phosphorylase"/>
    <property type="match status" value="1"/>
</dbReference>
<dbReference type="PANTHER" id="PTHR12526:SF637">
    <property type="entry name" value="GLYCOSYLTRANSFERASE EPSF-RELATED"/>
    <property type="match status" value="1"/>
</dbReference>
<dbReference type="Gene3D" id="3.40.50.2000">
    <property type="entry name" value="Glycogen Phosphorylase B"/>
    <property type="match status" value="2"/>
</dbReference>
<proteinExistence type="predicted"/>
<dbReference type="EMBL" id="JBHRYQ010000001">
    <property type="protein sequence ID" value="MFC3809552.1"/>
    <property type="molecule type" value="Genomic_DNA"/>
</dbReference>
<dbReference type="Proteomes" id="UP001595616">
    <property type="component" value="Unassembled WGS sequence"/>
</dbReference>